<dbReference type="EMBL" id="JJMU01000053">
    <property type="protein sequence ID" value="KGE13409.1"/>
    <property type="molecule type" value="Genomic_DNA"/>
</dbReference>
<evidence type="ECO:0000256" key="2">
    <source>
        <dbReference type="ARBA" id="ARBA00023125"/>
    </source>
</evidence>
<name>A0A0B8T677_9SPHI</name>
<organism evidence="5 6">
    <name type="scientific">Sphingobacterium deserti</name>
    <dbReference type="NCBI Taxonomy" id="1229276"/>
    <lineage>
        <taxon>Bacteria</taxon>
        <taxon>Pseudomonadati</taxon>
        <taxon>Bacteroidota</taxon>
        <taxon>Sphingobacteriia</taxon>
        <taxon>Sphingobacteriales</taxon>
        <taxon>Sphingobacteriaceae</taxon>
        <taxon>Sphingobacterium</taxon>
    </lineage>
</organism>
<dbReference type="PANTHER" id="PTHR44846:SF1">
    <property type="entry name" value="MANNOSYL-D-GLYCERATE TRANSPORT_METABOLISM SYSTEM REPRESSOR MNGR-RELATED"/>
    <property type="match status" value="1"/>
</dbReference>
<dbReference type="Proteomes" id="UP000031802">
    <property type="component" value="Unassembled WGS sequence"/>
</dbReference>
<dbReference type="SMART" id="SM00866">
    <property type="entry name" value="UTRA"/>
    <property type="match status" value="1"/>
</dbReference>
<dbReference type="SUPFAM" id="SSF46785">
    <property type="entry name" value="Winged helix' DNA-binding domain"/>
    <property type="match status" value="1"/>
</dbReference>
<evidence type="ECO:0000313" key="6">
    <source>
        <dbReference type="Proteomes" id="UP000031802"/>
    </source>
</evidence>
<dbReference type="AlphaFoldDB" id="A0A0B8T677"/>
<dbReference type="SUPFAM" id="SSF64288">
    <property type="entry name" value="Chorismate lyase-like"/>
    <property type="match status" value="1"/>
</dbReference>
<dbReference type="InterPro" id="IPR036388">
    <property type="entry name" value="WH-like_DNA-bd_sf"/>
</dbReference>
<dbReference type="CDD" id="cd07377">
    <property type="entry name" value="WHTH_GntR"/>
    <property type="match status" value="1"/>
</dbReference>
<dbReference type="GO" id="GO:0003677">
    <property type="term" value="F:DNA binding"/>
    <property type="evidence" value="ECO:0007669"/>
    <property type="project" value="UniProtKB-KW"/>
</dbReference>
<dbReference type="GO" id="GO:0045892">
    <property type="term" value="P:negative regulation of DNA-templated transcription"/>
    <property type="evidence" value="ECO:0007669"/>
    <property type="project" value="TreeGrafter"/>
</dbReference>
<dbReference type="Pfam" id="PF07702">
    <property type="entry name" value="UTRA"/>
    <property type="match status" value="1"/>
</dbReference>
<keyword evidence="6" id="KW-1185">Reference proteome</keyword>
<dbReference type="STRING" id="1229276.DI53_2940"/>
<dbReference type="PRINTS" id="PR00035">
    <property type="entry name" value="HTHGNTR"/>
</dbReference>
<evidence type="ECO:0000313" key="5">
    <source>
        <dbReference type="EMBL" id="KGE13409.1"/>
    </source>
</evidence>
<reference evidence="6" key="1">
    <citation type="submission" date="2014-04" db="EMBL/GenBank/DDBJ databases">
        <title>Whole-Genome optical mapping and complete genome sequence of Sphingobacterium deserti sp. nov., a new spaces isolated from desert in the west of China.</title>
        <authorList>
            <person name="Teng C."/>
            <person name="Zhou Z."/>
            <person name="Li X."/>
            <person name="Chen M."/>
            <person name="Lin M."/>
            <person name="Wang L."/>
            <person name="Su S."/>
            <person name="Zhang C."/>
            <person name="Zhang W."/>
        </authorList>
    </citation>
    <scope>NUCLEOTIDE SEQUENCE [LARGE SCALE GENOMIC DNA]</scope>
    <source>
        <strain evidence="6">ACCC05744</strain>
    </source>
</reference>
<dbReference type="InterPro" id="IPR000524">
    <property type="entry name" value="Tscrpt_reg_HTH_GntR"/>
</dbReference>
<proteinExistence type="predicted"/>
<dbReference type="PATRIC" id="fig|1229276.3.peg.3039"/>
<comment type="caution">
    <text evidence="5">The sequence shown here is derived from an EMBL/GenBank/DDBJ whole genome shotgun (WGS) entry which is preliminary data.</text>
</comment>
<dbReference type="GO" id="GO:0003700">
    <property type="term" value="F:DNA-binding transcription factor activity"/>
    <property type="evidence" value="ECO:0007669"/>
    <property type="project" value="InterPro"/>
</dbReference>
<dbReference type="Pfam" id="PF00392">
    <property type="entry name" value="GntR"/>
    <property type="match status" value="1"/>
</dbReference>
<evidence type="ECO:0000259" key="4">
    <source>
        <dbReference type="PROSITE" id="PS50949"/>
    </source>
</evidence>
<dbReference type="Gene3D" id="1.10.10.10">
    <property type="entry name" value="Winged helix-like DNA-binding domain superfamily/Winged helix DNA-binding domain"/>
    <property type="match status" value="1"/>
</dbReference>
<dbReference type="eggNOG" id="COG2188">
    <property type="taxonomic scope" value="Bacteria"/>
</dbReference>
<dbReference type="Gene3D" id="3.40.1410.10">
    <property type="entry name" value="Chorismate lyase-like"/>
    <property type="match status" value="1"/>
</dbReference>
<protein>
    <submittedName>
        <fullName evidence="5">UbiC transcription regulator-associated domain-containing protein</fullName>
    </submittedName>
</protein>
<keyword evidence="1" id="KW-0805">Transcription regulation</keyword>
<gene>
    <name evidence="5" type="ORF">DI53_2940</name>
</gene>
<dbReference type="InterPro" id="IPR011663">
    <property type="entry name" value="UTRA"/>
</dbReference>
<reference evidence="5 6" key="2">
    <citation type="journal article" date="2015" name="PLoS ONE">
        <title>Whole-Genome Optical Mapping and Finished Genome Sequence of Sphingobacterium deserti sp. nov., a New Species Isolated from the Western Desert of China.</title>
        <authorList>
            <person name="Teng C."/>
            <person name="Zhou Z."/>
            <person name="Molnar I."/>
            <person name="Li X."/>
            <person name="Tang R."/>
            <person name="Chen M."/>
            <person name="Wang L."/>
            <person name="Su S."/>
            <person name="Zhang W."/>
            <person name="Lin M."/>
        </authorList>
    </citation>
    <scope>NUCLEOTIDE SEQUENCE [LARGE SCALE GENOMIC DNA]</scope>
    <source>
        <strain evidence="6">ACCC05744</strain>
    </source>
</reference>
<evidence type="ECO:0000256" key="3">
    <source>
        <dbReference type="ARBA" id="ARBA00023163"/>
    </source>
</evidence>
<dbReference type="PROSITE" id="PS50949">
    <property type="entry name" value="HTH_GNTR"/>
    <property type="match status" value="1"/>
</dbReference>
<keyword evidence="2" id="KW-0238">DNA-binding</keyword>
<accession>A0A0B8T677</accession>
<dbReference type="InterPro" id="IPR050679">
    <property type="entry name" value="Bact_HTH_transcr_reg"/>
</dbReference>
<evidence type="ECO:0000256" key="1">
    <source>
        <dbReference type="ARBA" id="ARBA00023015"/>
    </source>
</evidence>
<keyword evidence="3" id="KW-0804">Transcription</keyword>
<dbReference type="PANTHER" id="PTHR44846">
    <property type="entry name" value="MANNOSYL-D-GLYCERATE TRANSPORT/METABOLISM SYSTEM REPRESSOR MNGR-RELATED"/>
    <property type="match status" value="1"/>
</dbReference>
<feature type="domain" description="HTH gntR-type" evidence="4">
    <location>
        <begin position="43"/>
        <end position="110"/>
    </location>
</feature>
<sequence length="275" mass="32301">MHEWLMYRLSNNLDLFTYICSYAEIRKQITSKMKLSIDHKSPIPLHIQAEQLIREMIKDPAYATKFLPNEVEMAKQLAISRTTLRQALNKLVYEGLLIRKKGVGTRVAEASVSSKSNNWLSFSQEMEARNIPIKNFELHISWELPDEKLAHFFDIDQQKKVLKLERLRGRTEGPFVYFISYFHPRVGMTGEEDFKRPLYEILEQEHSVRVNLSKEEISARMADKFVADKLDLEVGSPILLRKRFVFDQADRPVEYNLGYYRADSFVYTIESRREG</sequence>
<dbReference type="InterPro" id="IPR036390">
    <property type="entry name" value="WH_DNA-bd_sf"/>
</dbReference>
<dbReference type="InterPro" id="IPR028978">
    <property type="entry name" value="Chorismate_lyase_/UTRA_dom_sf"/>
</dbReference>
<dbReference type="SMART" id="SM00345">
    <property type="entry name" value="HTH_GNTR"/>
    <property type="match status" value="1"/>
</dbReference>